<dbReference type="OrthoDB" id="161877at2759"/>
<gene>
    <name evidence="1" type="ORF">ACHHYP_06546</name>
</gene>
<evidence type="ECO:0000313" key="2">
    <source>
        <dbReference type="Proteomes" id="UP000243579"/>
    </source>
</evidence>
<dbReference type="Proteomes" id="UP000243579">
    <property type="component" value="Unassembled WGS sequence"/>
</dbReference>
<comment type="caution">
    <text evidence="1">The sequence shown here is derived from an EMBL/GenBank/DDBJ whole genome shotgun (WGS) entry which is preliminary data.</text>
</comment>
<reference evidence="1 2" key="1">
    <citation type="journal article" date="2014" name="Genome Biol. Evol.">
        <title>The secreted proteins of Achlya hypogyna and Thraustotheca clavata identify the ancestral oomycete secretome and reveal gene acquisitions by horizontal gene transfer.</title>
        <authorList>
            <person name="Misner I."/>
            <person name="Blouin N."/>
            <person name="Leonard G."/>
            <person name="Richards T.A."/>
            <person name="Lane C.E."/>
        </authorList>
    </citation>
    <scope>NUCLEOTIDE SEQUENCE [LARGE SCALE GENOMIC DNA]</scope>
    <source>
        <strain evidence="1 2">ATCC 48635</strain>
    </source>
</reference>
<keyword evidence="2" id="KW-1185">Reference proteome</keyword>
<name>A0A1V9YT91_ACHHY</name>
<sequence>MWYGWLKRIKARLQECHRRYIVDTKAILHDHRMRLAVAQRDYQWTGHGAAAVHAAQAALDTATAELRQYTADVHFDFHANTNEQGSRHFLRRPQGSKIPITKANVDGGVATDAPTVQTVFTAHWRSIMTTPPGQNPPNRARRRAVLRRLTQRLSDTDREQLDAPLTSLELRSALKTMDPSKSPGPDGWSAGFFQLAPDVFADILLLVYQYQLAGFIPGRRLHDHVVFVQSLQHYCTMEDHDHYATFLDFSKAYDMVDQGIFFADDSTLLSFDLPSAVEQLAVVHEFCAVSGARLNQSKCMTLVLNEHMDPADIDDGGLLNVLPSGTPVKYLGILLGHALPAHHQPTSSTTDSSPPSNNGVAVRVRCKGGAYWSLWHVTAVVPVPPPMVVRWQSMVNRFILSRKTLPTDKYRPLVHQTWAYDISAGLAVPHIASKLRAQRLARLQLLMRGPSSLSPPWQELVLRQYQRTMGLLHRHTHPYDFLDYYPCTSSTWLTLRELHPLWVDVWSQWAATDPAKRVQVPPTLTMCLEQPMWLTTDARMLSTDNHCAERLAKFPETRQGCLHGAANGIRCLGDVVARTGRWPSQPDFIRMMSHTNPAARVELGPTGTMQLAPVARASSIYHHLRRLHDSITVTHRGLPEATQATPPSAHRYSAMVKERPTPFQLWPKGLIRDLARHAPVQDVAHPMTSSTRTSTDDIHRYVRRVRCILRRLPPVHGDVWLRLLYQMLPVNCRFAYLQATNPSAVCCAYNCGAVETEHHALHACPVVQPLWHLHTSAWGVYGVSFEWHNLTQLDNFPTNARARNDKHAVQLLWHLLVGATLHLIWTLHNAVQYDDRSVPPPATWAELSFLHGMTSVRRWLRLQPLDCPLRASALHVLNILRWQRAYRPLWAKYPSCLRLLPTSVTG</sequence>
<evidence type="ECO:0008006" key="3">
    <source>
        <dbReference type="Google" id="ProtNLM"/>
    </source>
</evidence>
<proteinExistence type="predicted"/>
<protein>
    <recommendedName>
        <fullName evidence="3">Reverse transcriptase domain-containing protein</fullName>
    </recommendedName>
</protein>
<dbReference type="EMBL" id="JNBR01001003">
    <property type="protein sequence ID" value="OQR88966.1"/>
    <property type="molecule type" value="Genomic_DNA"/>
</dbReference>
<dbReference type="AlphaFoldDB" id="A0A1V9YT91"/>
<evidence type="ECO:0000313" key="1">
    <source>
        <dbReference type="EMBL" id="OQR88966.1"/>
    </source>
</evidence>
<accession>A0A1V9YT91</accession>
<dbReference type="PANTHER" id="PTHR19446">
    <property type="entry name" value="REVERSE TRANSCRIPTASES"/>
    <property type="match status" value="1"/>
</dbReference>
<organism evidence="1 2">
    <name type="scientific">Achlya hypogyna</name>
    <name type="common">Oomycete</name>
    <name type="synonym">Protoachlya hypogyna</name>
    <dbReference type="NCBI Taxonomy" id="1202772"/>
    <lineage>
        <taxon>Eukaryota</taxon>
        <taxon>Sar</taxon>
        <taxon>Stramenopiles</taxon>
        <taxon>Oomycota</taxon>
        <taxon>Saprolegniomycetes</taxon>
        <taxon>Saprolegniales</taxon>
        <taxon>Achlyaceae</taxon>
        <taxon>Achlya</taxon>
    </lineage>
</organism>